<dbReference type="InterPro" id="IPR029069">
    <property type="entry name" value="HotDog_dom_sf"/>
</dbReference>
<organism evidence="3 4">
    <name type="scientific">Rhizobium puerariae</name>
    <dbReference type="NCBI Taxonomy" id="1585791"/>
    <lineage>
        <taxon>Bacteria</taxon>
        <taxon>Pseudomonadati</taxon>
        <taxon>Pseudomonadota</taxon>
        <taxon>Alphaproteobacteria</taxon>
        <taxon>Hyphomicrobiales</taxon>
        <taxon>Rhizobiaceae</taxon>
        <taxon>Rhizobium/Agrobacterium group</taxon>
        <taxon>Rhizobium</taxon>
    </lineage>
</organism>
<name>A0ABV6ABM7_9HYPH</name>
<dbReference type="InterPro" id="IPR054357">
    <property type="entry name" value="MFE-2_N"/>
</dbReference>
<feature type="domain" description="MaoC-like" evidence="1">
    <location>
        <begin position="163"/>
        <end position="272"/>
    </location>
</feature>
<dbReference type="Proteomes" id="UP001589692">
    <property type="component" value="Unassembled WGS sequence"/>
</dbReference>
<protein>
    <submittedName>
        <fullName evidence="3">MaoC/PaaZ C-terminal domain-containing protein</fullName>
    </submittedName>
</protein>
<proteinExistence type="predicted"/>
<sequence>MALNVDALEAWDFPRLEQDYDDKDTMLYAVSLGFGQDPLDPAQLPFVFEKGLRAVPTMPAILCHPGRWTADPMLGVTLNKVVHGEQRVFLHGELAPEGRLYARAKVMAVEDKGEKGAVIHAARTMFDAVTNEPVASVLHSTFCRADGGFGRDFGPAPQAMPCPERAPDLEVDVGTRPEQALIYRLNSDRNPLHADPAYAAKAGFHRPILHGLCTYGLAARALLPTVAGGDAAAIRSVECRFSRPVFPGETVRFQIWSEADRAYFRARVEARDITVLDAGRALLGSGHQAPDYALTEEMA</sequence>
<accession>A0ABV6ABM7</accession>
<dbReference type="PANTHER" id="PTHR13078">
    <property type="entry name" value="PEROXISOMAL MULTIFUNCTIONAL ENZYME TYPE 2-RELATED"/>
    <property type="match status" value="1"/>
</dbReference>
<gene>
    <name evidence="3" type="ORF">ACFFP0_03780</name>
</gene>
<dbReference type="Pfam" id="PF01575">
    <property type="entry name" value="MaoC_dehydratas"/>
    <property type="match status" value="1"/>
</dbReference>
<dbReference type="Pfam" id="PF22622">
    <property type="entry name" value="MFE-2_hydrat-2_N"/>
    <property type="match status" value="1"/>
</dbReference>
<dbReference type="EMBL" id="JBHMAA010000006">
    <property type="protein sequence ID" value="MFB9947952.1"/>
    <property type="molecule type" value="Genomic_DNA"/>
</dbReference>
<feature type="domain" description="Peroxisomal multifunctional enzyme type 2-like N-terminal" evidence="2">
    <location>
        <begin position="19"/>
        <end position="144"/>
    </location>
</feature>
<dbReference type="InterPro" id="IPR002539">
    <property type="entry name" value="MaoC-like_dom"/>
</dbReference>
<dbReference type="RefSeq" id="WP_377256445.1">
    <property type="nucleotide sequence ID" value="NZ_JBHMAA010000006.1"/>
</dbReference>
<evidence type="ECO:0000259" key="1">
    <source>
        <dbReference type="Pfam" id="PF01575"/>
    </source>
</evidence>
<evidence type="ECO:0000259" key="2">
    <source>
        <dbReference type="Pfam" id="PF22622"/>
    </source>
</evidence>
<dbReference type="Gene3D" id="3.10.129.10">
    <property type="entry name" value="Hotdog Thioesterase"/>
    <property type="match status" value="1"/>
</dbReference>
<keyword evidence="4" id="KW-1185">Reference proteome</keyword>
<dbReference type="SUPFAM" id="SSF54637">
    <property type="entry name" value="Thioesterase/thiol ester dehydrase-isomerase"/>
    <property type="match status" value="2"/>
</dbReference>
<comment type="caution">
    <text evidence="3">The sequence shown here is derived from an EMBL/GenBank/DDBJ whole genome shotgun (WGS) entry which is preliminary data.</text>
</comment>
<reference evidence="3 4" key="1">
    <citation type="submission" date="2024-09" db="EMBL/GenBank/DDBJ databases">
        <authorList>
            <person name="Sun Q."/>
            <person name="Mori K."/>
        </authorList>
    </citation>
    <scope>NUCLEOTIDE SEQUENCE [LARGE SCALE GENOMIC DNA]</scope>
    <source>
        <strain evidence="3 4">TBRC 4938</strain>
    </source>
</reference>
<evidence type="ECO:0000313" key="4">
    <source>
        <dbReference type="Proteomes" id="UP001589692"/>
    </source>
</evidence>
<dbReference type="CDD" id="cd03448">
    <property type="entry name" value="HDE_HSD"/>
    <property type="match status" value="1"/>
</dbReference>
<dbReference type="PANTHER" id="PTHR13078:SF56">
    <property type="entry name" value="PEROXISOMAL MULTIFUNCTIONAL ENZYME TYPE 2"/>
    <property type="match status" value="1"/>
</dbReference>
<evidence type="ECO:0000313" key="3">
    <source>
        <dbReference type="EMBL" id="MFB9947952.1"/>
    </source>
</evidence>